<feature type="compositionally biased region" description="Basic and acidic residues" evidence="1">
    <location>
        <begin position="72"/>
        <end position="88"/>
    </location>
</feature>
<comment type="caution">
    <text evidence="2">The sequence shown here is derived from an EMBL/GenBank/DDBJ whole genome shotgun (WGS) entry which is preliminary data.</text>
</comment>
<name>A0AAD9NF90_9ANNE</name>
<feature type="compositionally biased region" description="Basic residues" evidence="1">
    <location>
        <begin position="1"/>
        <end position="14"/>
    </location>
</feature>
<dbReference type="Proteomes" id="UP001208570">
    <property type="component" value="Unassembled WGS sequence"/>
</dbReference>
<proteinExistence type="predicted"/>
<dbReference type="AlphaFoldDB" id="A0AAD9NF90"/>
<feature type="compositionally biased region" description="Acidic residues" evidence="1">
    <location>
        <begin position="23"/>
        <end position="33"/>
    </location>
</feature>
<organism evidence="2 3">
    <name type="scientific">Paralvinella palmiformis</name>
    <dbReference type="NCBI Taxonomy" id="53620"/>
    <lineage>
        <taxon>Eukaryota</taxon>
        <taxon>Metazoa</taxon>
        <taxon>Spiralia</taxon>
        <taxon>Lophotrochozoa</taxon>
        <taxon>Annelida</taxon>
        <taxon>Polychaeta</taxon>
        <taxon>Sedentaria</taxon>
        <taxon>Canalipalpata</taxon>
        <taxon>Terebellida</taxon>
        <taxon>Terebelliformia</taxon>
        <taxon>Alvinellidae</taxon>
        <taxon>Paralvinella</taxon>
    </lineage>
</organism>
<evidence type="ECO:0000256" key="1">
    <source>
        <dbReference type="SAM" id="MobiDB-lite"/>
    </source>
</evidence>
<evidence type="ECO:0000313" key="3">
    <source>
        <dbReference type="Proteomes" id="UP001208570"/>
    </source>
</evidence>
<gene>
    <name evidence="2" type="ORF">LSH36_41g00064</name>
</gene>
<feature type="region of interest" description="Disordered" evidence="1">
    <location>
        <begin position="59"/>
        <end position="88"/>
    </location>
</feature>
<protein>
    <submittedName>
        <fullName evidence="2">Uncharacterized protein</fullName>
    </submittedName>
</protein>
<dbReference type="EMBL" id="JAODUP010000041">
    <property type="protein sequence ID" value="KAK2166136.1"/>
    <property type="molecule type" value="Genomic_DNA"/>
</dbReference>
<feature type="region of interest" description="Disordered" evidence="1">
    <location>
        <begin position="1"/>
        <end position="44"/>
    </location>
</feature>
<keyword evidence="3" id="KW-1185">Reference proteome</keyword>
<sequence>MCRRYHWPRKKRAGQPRQSRDGECDDVELEGGQDDVINPYGVTGTDNARRVCVRHKEAPSGDLYAVSSKQMKKSDGDINKNQDDKSPE</sequence>
<accession>A0AAD9NF90</accession>
<reference evidence="2" key="1">
    <citation type="journal article" date="2023" name="Mol. Biol. Evol.">
        <title>Third-Generation Sequencing Reveals the Adaptive Role of the Epigenome in Three Deep-Sea Polychaetes.</title>
        <authorList>
            <person name="Perez M."/>
            <person name="Aroh O."/>
            <person name="Sun Y."/>
            <person name="Lan Y."/>
            <person name="Juniper S.K."/>
            <person name="Young C.R."/>
            <person name="Angers B."/>
            <person name="Qian P.Y."/>
        </authorList>
    </citation>
    <scope>NUCLEOTIDE SEQUENCE</scope>
    <source>
        <strain evidence="2">P08H-3</strain>
    </source>
</reference>
<evidence type="ECO:0000313" key="2">
    <source>
        <dbReference type="EMBL" id="KAK2166136.1"/>
    </source>
</evidence>